<dbReference type="GO" id="GO:0055088">
    <property type="term" value="P:lipid homeostasis"/>
    <property type="evidence" value="ECO:0007669"/>
    <property type="project" value="TreeGrafter"/>
</dbReference>
<reference evidence="6" key="1">
    <citation type="submission" date="2017-02" db="UniProtKB">
        <authorList>
            <consortium name="WormBaseParasite"/>
        </authorList>
    </citation>
    <scope>IDENTIFICATION</scope>
</reference>
<dbReference type="STRING" id="103827.A0A0N5CJS9"/>
<dbReference type="GO" id="GO:0005737">
    <property type="term" value="C:cytoplasm"/>
    <property type="evidence" value="ECO:0007669"/>
    <property type="project" value="TreeGrafter"/>
</dbReference>
<keyword evidence="1" id="KW-0443">Lipid metabolism</keyword>
<evidence type="ECO:0000313" key="4">
    <source>
        <dbReference type="EMBL" id="VDM95213.1"/>
    </source>
</evidence>
<dbReference type="AlphaFoldDB" id="A0A0N5CJS9"/>
<protein>
    <submittedName>
        <fullName evidence="6">PNPLA domain-containing protein</fullName>
    </submittedName>
</protein>
<proteinExistence type="predicted"/>
<feature type="short sequence motif" description="GXSXG" evidence="2">
    <location>
        <begin position="58"/>
        <end position="62"/>
    </location>
</feature>
<dbReference type="GO" id="GO:0019433">
    <property type="term" value="P:triglyceride catabolic process"/>
    <property type="evidence" value="ECO:0007669"/>
    <property type="project" value="TreeGrafter"/>
</dbReference>
<dbReference type="EMBL" id="UYYF01000018">
    <property type="protein sequence ID" value="VDM95213.1"/>
    <property type="molecule type" value="Genomic_DNA"/>
</dbReference>
<comment type="caution">
    <text evidence="2">Lacks conserved residue(s) required for the propagation of feature annotation.</text>
</comment>
<dbReference type="PANTHER" id="PTHR12406">
    <property type="entry name" value="CALCIUM-INDEPENDENT PHOSPHOLIPASE A2 IPLA2 -RELATED"/>
    <property type="match status" value="1"/>
</dbReference>
<sequence length="167" mass="18413">MTANGAWSGARIINLDAQRMRKASLSLSGCGFLCIYHAGVCAAIKEYAPHLLKNQISGASAGSIIAAGIVCDVCISQATSFFLSVVSEARSYTFGALNRDFDLMKLVRTKLNVILPANAHELCTGRLRISVTRLRDMQNVILEEFCSKEEVIDVFFALFRKKFSRRN</sequence>
<evidence type="ECO:0000313" key="5">
    <source>
        <dbReference type="Proteomes" id="UP000276776"/>
    </source>
</evidence>
<dbReference type="PROSITE" id="PS51635">
    <property type="entry name" value="PNPLA"/>
    <property type="match status" value="1"/>
</dbReference>
<dbReference type="OMA" id="FISNIHR"/>
<evidence type="ECO:0000256" key="1">
    <source>
        <dbReference type="ARBA" id="ARBA00023098"/>
    </source>
</evidence>
<feature type="domain" description="PNPLA" evidence="3">
    <location>
        <begin position="25"/>
        <end position="167"/>
    </location>
</feature>
<reference evidence="4 5" key="2">
    <citation type="submission" date="2018-11" db="EMBL/GenBank/DDBJ databases">
        <authorList>
            <consortium name="Pathogen Informatics"/>
        </authorList>
    </citation>
    <scope>NUCLEOTIDE SEQUENCE [LARGE SCALE GENOMIC DNA]</scope>
</reference>
<keyword evidence="5" id="KW-1185">Reference proteome</keyword>
<dbReference type="GO" id="GO:0005811">
    <property type="term" value="C:lipid droplet"/>
    <property type="evidence" value="ECO:0007669"/>
    <property type="project" value="TreeGrafter"/>
</dbReference>
<accession>A0A0N5CJS9</accession>
<name>A0A0N5CJS9_THECL</name>
<dbReference type="OrthoDB" id="197155at2759"/>
<dbReference type="Proteomes" id="UP000276776">
    <property type="component" value="Unassembled WGS sequence"/>
</dbReference>
<dbReference type="InterPro" id="IPR002641">
    <property type="entry name" value="PNPLA_dom"/>
</dbReference>
<evidence type="ECO:0000259" key="3">
    <source>
        <dbReference type="PROSITE" id="PS51635"/>
    </source>
</evidence>
<dbReference type="InterPro" id="IPR016035">
    <property type="entry name" value="Acyl_Trfase/lysoPLipase"/>
</dbReference>
<gene>
    <name evidence="4" type="ORF">TCLT_LOCUS298</name>
</gene>
<dbReference type="Pfam" id="PF01734">
    <property type="entry name" value="Patatin"/>
    <property type="match status" value="1"/>
</dbReference>
<dbReference type="GO" id="GO:0004806">
    <property type="term" value="F:triacylglycerol lipase activity"/>
    <property type="evidence" value="ECO:0007669"/>
    <property type="project" value="TreeGrafter"/>
</dbReference>
<dbReference type="SUPFAM" id="SSF52151">
    <property type="entry name" value="FabD/lysophospholipase-like"/>
    <property type="match status" value="1"/>
</dbReference>
<dbReference type="GO" id="GO:0016020">
    <property type="term" value="C:membrane"/>
    <property type="evidence" value="ECO:0007669"/>
    <property type="project" value="TreeGrafter"/>
</dbReference>
<evidence type="ECO:0000313" key="6">
    <source>
        <dbReference type="WBParaSite" id="TCLT_0000029701-mRNA-1"/>
    </source>
</evidence>
<dbReference type="WBParaSite" id="TCLT_0000029701-mRNA-1">
    <property type="protein sequence ID" value="TCLT_0000029701-mRNA-1"/>
    <property type="gene ID" value="TCLT_0000029701"/>
</dbReference>
<dbReference type="Gene3D" id="3.40.1090.10">
    <property type="entry name" value="Cytosolic phospholipase A2 catalytic domain"/>
    <property type="match status" value="1"/>
</dbReference>
<dbReference type="InterPro" id="IPR033562">
    <property type="entry name" value="PLPL"/>
</dbReference>
<dbReference type="PANTHER" id="PTHR12406:SF41">
    <property type="entry name" value="BRUMMER, ISOFORM B-RELATED"/>
    <property type="match status" value="1"/>
</dbReference>
<evidence type="ECO:0000256" key="2">
    <source>
        <dbReference type="PROSITE-ProRule" id="PRU01161"/>
    </source>
</evidence>
<organism evidence="6">
    <name type="scientific">Thelazia callipaeda</name>
    <name type="common">Oriental eyeworm</name>
    <name type="synonym">Parasitic nematode</name>
    <dbReference type="NCBI Taxonomy" id="103827"/>
    <lineage>
        <taxon>Eukaryota</taxon>
        <taxon>Metazoa</taxon>
        <taxon>Ecdysozoa</taxon>
        <taxon>Nematoda</taxon>
        <taxon>Chromadorea</taxon>
        <taxon>Rhabditida</taxon>
        <taxon>Spirurina</taxon>
        <taxon>Spiruromorpha</taxon>
        <taxon>Thelazioidea</taxon>
        <taxon>Thelaziidae</taxon>
        <taxon>Thelazia</taxon>
    </lineage>
</organism>